<evidence type="ECO:0000313" key="3">
    <source>
        <dbReference type="EMBL" id="KAA8884117.1"/>
    </source>
</evidence>
<name>A0A5N0E3W6_9NOCA</name>
<keyword evidence="3" id="KW-0808">Transferase</keyword>
<dbReference type="InterPro" id="IPR038765">
    <property type="entry name" value="Papain-like_cys_pep_sf"/>
</dbReference>
<dbReference type="Gene3D" id="3.30.2140.10">
    <property type="entry name" value="Arylamine N-acetyltransferase"/>
    <property type="match status" value="1"/>
</dbReference>
<reference evidence="3 4" key="1">
    <citation type="submission" date="2019-09" db="EMBL/GenBank/DDBJ databases">
        <authorList>
            <person name="Wang X."/>
        </authorList>
    </citation>
    <scope>NUCLEOTIDE SEQUENCE [LARGE SCALE GENOMIC DNA]</scope>
    <source>
        <strain evidence="3 4">CICC 11023</strain>
    </source>
</reference>
<dbReference type="Gene3D" id="2.40.128.150">
    <property type="entry name" value="Cysteine proteinases"/>
    <property type="match status" value="1"/>
</dbReference>
<dbReference type="Proteomes" id="UP000323876">
    <property type="component" value="Unassembled WGS sequence"/>
</dbReference>
<dbReference type="GO" id="GO:0016407">
    <property type="term" value="F:acetyltransferase activity"/>
    <property type="evidence" value="ECO:0007669"/>
    <property type="project" value="InterPro"/>
</dbReference>
<comment type="caution">
    <text evidence="3">The sequence shown here is derived from an EMBL/GenBank/DDBJ whole genome shotgun (WGS) entry which is preliminary data.</text>
</comment>
<dbReference type="InterPro" id="IPR001447">
    <property type="entry name" value="Arylamine_N-AcTrfase"/>
</dbReference>
<proteinExistence type="inferred from homology"/>
<dbReference type="PANTHER" id="PTHR11786:SF0">
    <property type="entry name" value="ARYLAMINE N-ACETYLTRANSFERASE 4-RELATED"/>
    <property type="match status" value="1"/>
</dbReference>
<sequence>MGKPTDPAYHWDGAELDLDGYLARIGFDGERAPTVETLRKVVRAHTTSIPFENLEILLGRPILLDLESLQNKLIRQRRGGYCYEHVGVFAAALERLGFGITALSARVTMGADEGLRPATHALLRVTTDDDDRVWLCDVGFGSGPLEPFELSTETTDFTAGEWKFRLEYTRGELDSDLWVLHQFGKDGWISRYTFATTPQYRIDFAVGNHFVATSPRSPFTTRPYVQHFGPDIHLTVDGTTLITERPDGTSETRLIEASELPKILSEEFAIDLTEADAAALVTGSWRTA</sequence>
<dbReference type="EMBL" id="VXLC01000023">
    <property type="protein sequence ID" value="KAA8884117.1"/>
    <property type="molecule type" value="Genomic_DNA"/>
</dbReference>
<dbReference type="Pfam" id="PF00797">
    <property type="entry name" value="Acetyltransf_2"/>
    <property type="match status" value="1"/>
</dbReference>
<dbReference type="RefSeq" id="WP_150406643.1">
    <property type="nucleotide sequence ID" value="NZ_VXLC01000023.1"/>
</dbReference>
<dbReference type="SUPFAM" id="SSF54001">
    <property type="entry name" value="Cysteine proteinases"/>
    <property type="match status" value="1"/>
</dbReference>
<comment type="similarity">
    <text evidence="1 2">Belongs to the arylamine N-acetyltransferase family.</text>
</comment>
<dbReference type="AlphaFoldDB" id="A0A5N0E3W6"/>
<accession>A0A5N0E3W6</accession>
<protein>
    <submittedName>
        <fullName evidence="3">Arylamine N-acetyltransferase</fullName>
    </submittedName>
</protein>
<gene>
    <name evidence="3" type="ORF">F3087_36350</name>
</gene>
<organism evidence="3 4">
    <name type="scientific">Nocardia colli</name>
    <dbReference type="NCBI Taxonomy" id="2545717"/>
    <lineage>
        <taxon>Bacteria</taxon>
        <taxon>Bacillati</taxon>
        <taxon>Actinomycetota</taxon>
        <taxon>Actinomycetes</taxon>
        <taxon>Mycobacteriales</taxon>
        <taxon>Nocardiaceae</taxon>
        <taxon>Nocardia</taxon>
    </lineage>
</organism>
<evidence type="ECO:0000313" key="4">
    <source>
        <dbReference type="Proteomes" id="UP000323876"/>
    </source>
</evidence>
<evidence type="ECO:0000256" key="2">
    <source>
        <dbReference type="RuleBase" id="RU003452"/>
    </source>
</evidence>
<evidence type="ECO:0000256" key="1">
    <source>
        <dbReference type="ARBA" id="ARBA00006547"/>
    </source>
</evidence>
<dbReference type="OrthoDB" id="7181050at2"/>
<dbReference type="PANTHER" id="PTHR11786">
    <property type="entry name" value="N-HYDROXYARYLAMINE O-ACETYLTRANSFERASE"/>
    <property type="match status" value="1"/>
</dbReference>
<keyword evidence="4" id="KW-1185">Reference proteome</keyword>
<dbReference type="PRINTS" id="PR01543">
    <property type="entry name" value="ANATRNSFRASE"/>
</dbReference>